<gene>
    <name evidence="16" type="ORF">COCNU_15G002850</name>
</gene>
<feature type="repeat" description="ANK" evidence="13">
    <location>
        <begin position="455"/>
        <end position="487"/>
    </location>
</feature>
<keyword evidence="6 14" id="KW-0631">Potassium channel</keyword>
<evidence type="ECO:0000259" key="15">
    <source>
        <dbReference type="PROSITE" id="PS50042"/>
    </source>
</evidence>
<evidence type="ECO:0000256" key="1">
    <source>
        <dbReference type="ARBA" id="ARBA00004141"/>
    </source>
</evidence>
<dbReference type="Pfam" id="PF00027">
    <property type="entry name" value="cNMP_binding"/>
    <property type="match status" value="1"/>
</dbReference>
<evidence type="ECO:0000256" key="6">
    <source>
        <dbReference type="ARBA" id="ARBA00022826"/>
    </source>
</evidence>
<keyword evidence="7 14" id="KW-0851">Voltage-gated channel</keyword>
<reference evidence="16" key="1">
    <citation type="journal article" date="2017" name="Gigascience">
        <title>The genome draft of coconut (Cocos nucifera).</title>
        <authorList>
            <person name="Xiao Y."/>
            <person name="Xu P."/>
            <person name="Fan H."/>
            <person name="Baudouin L."/>
            <person name="Xia W."/>
            <person name="Bocs S."/>
            <person name="Xu J."/>
            <person name="Li Q."/>
            <person name="Guo A."/>
            <person name="Zhou L."/>
            <person name="Li J."/>
            <person name="Wu Y."/>
            <person name="Ma Z."/>
            <person name="Armero A."/>
            <person name="Issali A.E."/>
            <person name="Liu N."/>
            <person name="Peng M."/>
            <person name="Yang Y."/>
        </authorList>
    </citation>
    <scope>NUCLEOTIDE SEQUENCE</scope>
    <source>
        <tissue evidence="16">Spear leaf of Hainan Tall coconut</tissue>
    </source>
</reference>
<dbReference type="Gene3D" id="2.60.120.10">
    <property type="entry name" value="Jelly Rolls"/>
    <property type="match status" value="1"/>
</dbReference>
<accession>A0A8K0IWY9</accession>
<reference evidence="16" key="2">
    <citation type="submission" date="2019-07" db="EMBL/GenBank/DDBJ databases">
        <authorList>
            <person name="Yang Y."/>
            <person name="Bocs S."/>
            <person name="Baudouin L."/>
        </authorList>
    </citation>
    <scope>NUCLEOTIDE SEQUENCE</scope>
    <source>
        <tissue evidence="16">Spear leaf of Hainan Tall coconut</tissue>
    </source>
</reference>
<feature type="transmembrane region" description="Helical" evidence="14">
    <location>
        <begin position="68"/>
        <end position="86"/>
    </location>
</feature>
<evidence type="ECO:0000313" key="16">
    <source>
        <dbReference type="EMBL" id="KAG1369919.1"/>
    </source>
</evidence>
<keyword evidence="17" id="KW-1185">Reference proteome</keyword>
<dbReference type="SUPFAM" id="SSF81324">
    <property type="entry name" value="Voltage-gated potassium channels"/>
    <property type="match status" value="1"/>
</dbReference>
<dbReference type="InterPro" id="IPR000595">
    <property type="entry name" value="cNMP-bd_dom"/>
</dbReference>
<name>A0A8K0IWY9_COCNU</name>
<evidence type="ECO:0000256" key="9">
    <source>
        <dbReference type="ARBA" id="ARBA00022989"/>
    </source>
</evidence>
<evidence type="ECO:0000256" key="3">
    <source>
        <dbReference type="ARBA" id="ARBA00022448"/>
    </source>
</evidence>
<keyword evidence="4 14" id="KW-0633">Potassium transport</keyword>
<protein>
    <recommendedName>
        <fullName evidence="14">Potassium channel</fullName>
    </recommendedName>
</protein>
<feature type="transmembrane region" description="Helical" evidence="14">
    <location>
        <begin position="106"/>
        <end position="123"/>
    </location>
</feature>
<dbReference type="Gene3D" id="1.25.40.20">
    <property type="entry name" value="Ankyrin repeat-containing domain"/>
    <property type="match status" value="1"/>
</dbReference>
<dbReference type="PANTHER" id="PTHR45743:SF21">
    <property type="entry name" value="POTASSIUM CHANNEL AKT2_3"/>
    <property type="match status" value="1"/>
</dbReference>
<dbReference type="SUPFAM" id="SSF51206">
    <property type="entry name" value="cAMP-binding domain-like"/>
    <property type="match status" value="1"/>
</dbReference>
<dbReference type="OrthoDB" id="426293at2759"/>
<comment type="subcellular location">
    <subcellularLocation>
        <location evidence="1 14">Membrane</location>
        <topology evidence="1 14">Multi-pass membrane protein</topology>
    </subcellularLocation>
</comment>
<evidence type="ECO:0000256" key="11">
    <source>
        <dbReference type="ARBA" id="ARBA00023136"/>
    </source>
</evidence>
<dbReference type="AlphaFoldDB" id="A0A8K0IWY9"/>
<dbReference type="PROSITE" id="PS50042">
    <property type="entry name" value="CNMP_BINDING_3"/>
    <property type="match status" value="1"/>
</dbReference>
<dbReference type="Pfam" id="PF00520">
    <property type="entry name" value="Ion_trans"/>
    <property type="match status" value="1"/>
</dbReference>
<feature type="domain" description="Cyclic nucleotide-binding" evidence="15">
    <location>
        <begin position="280"/>
        <end position="399"/>
    </location>
</feature>
<comment type="caution">
    <text evidence="14">Lacks conserved residue(s) required for the propagation of feature annotation.</text>
</comment>
<feature type="repeat" description="ANK" evidence="13">
    <location>
        <begin position="519"/>
        <end position="551"/>
    </location>
</feature>
<dbReference type="InterPro" id="IPR005821">
    <property type="entry name" value="Ion_trans_dom"/>
</dbReference>
<keyword evidence="8 14" id="KW-0630">Potassium</keyword>
<keyword evidence="13" id="KW-0040">ANK repeat</keyword>
<dbReference type="Pfam" id="PF12796">
    <property type="entry name" value="Ank_2"/>
    <property type="match status" value="2"/>
</dbReference>
<dbReference type="CDD" id="cd00038">
    <property type="entry name" value="CAP_ED"/>
    <property type="match status" value="1"/>
</dbReference>
<keyword evidence="9 14" id="KW-1133">Transmembrane helix</keyword>
<feature type="transmembrane region" description="Helical" evidence="14">
    <location>
        <begin position="144"/>
        <end position="163"/>
    </location>
</feature>
<keyword evidence="5 14" id="KW-0812">Transmembrane</keyword>
<dbReference type="InterPro" id="IPR045319">
    <property type="entry name" value="KAT/AKT"/>
</dbReference>
<dbReference type="InterPro" id="IPR018490">
    <property type="entry name" value="cNMP-bd_dom_sf"/>
</dbReference>
<evidence type="ECO:0000256" key="2">
    <source>
        <dbReference type="ARBA" id="ARBA00007929"/>
    </source>
</evidence>
<evidence type="ECO:0000256" key="10">
    <source>
        <dbReference type="ARBA" id="ARBA00023065"/>
    </source>
</evidence>
<keyword evidence="3 14" id="KW-0813">Transport</keyword>
<comment type="domain">
    <text evidence="14">The segment S4 is probably the voltage-sensor and is characterized by a series of positively charged amino acids. The pore-forming region H5 is enclosed by the transmembrane segments S5 and S6 in the Shaker-type (1P/6TM) and contains the GYGD signature motif which seems to be involved in potassium selectivity.</text>
</comment>
<evidence type="ECO:0000256" key="13">
    <source>
        <dbReference type="PROSITE-ProRule" id="PRU00023"/>
    </source>
</evidence>
<dbReference type="SMART" id="SM00100">
    <property type="entry name" value="cNMP"/>
    <property type="match status" value="1"/>
</dbReference>
<dbReference type="FunFam" id="2.60.120.10:FF:000074">
    <property type="entry name" value="Potassium channel KAT2"/>
    <property type="match status" value="1"/>
</dbReference>
<dbReference type="PROSITE" id="PS50297">
    <property type="entry name" value="ANK_REP_REGION"/>
    <property type="match status" value="2"/>
</dbReference>
<evidence type="ECO:0000256" key="5">
    <source>
        <dbReference type="ARBA" id="ARBA00022692"/>
    </source>
</evidence>
<dbReference type="Proteomes" id="UP000797356">
    <property type="component" value="Chromosome 15"/>
</dbReference>
<comment type="function">
    <text evidence="14">Potassium channel.</text>
</comment>
<dbReference type="EMBL" id="CM017886">
    <property type="protein sequence ID" value="KAG1369919.1"/>
    <property type="molecule type" value="Genomic_DNA"/>
</dbReference>
<dbReference type="PANTHER" id="PTHR45743">
    <property type="entry name" value="POTASSIUM CHANNEL AKT1"/>
    <property type="match status" value="1"/>
</dbReference>
<dbReference type="GO" id="GO:0034702">
    <property type="term" value="C:monoatomic ion channel complex"/>
    <property type="evidence" value="ECO:0007669"/>
    <property type="project" value="UniProtKB-KW"/>
</dbReference>
<comment type="caution">
    <text evidence="16">The sequence shown here is derived from an EMBL/GenBank/DDBJ whole genome shotgun (WGS) entry which is preliminary data.</text>
</comment>
<evidence type="ECO:0000256" key="8">
    <source>
        <dbReference type="ARBA" id="ARBA00022958"/>
    </source>
</evidence>
<dbReference type="InterPro" id="IPR014710">
    <property type="entry name" value="RmlC-like_jellyroll"/>
</dbReference>
<sequence length="583" mass="66291">MHARRNKNEDESSTSFILGNIAELILPPLGASSSNQTQVDSKARVISPMNSRYRVPIDLRDKDMSFRYWETFMVMLVAYSAWMYPLEIAFMNAAPKGGLFIADNSIDVFFAVDIILTFFVAYVEPRTQLLVQDSKKIAIRYLSAWFIMDVASTIPYEALGYLITGRVKAGVSYSLLDLLRLWRLRKVKQFFTRLEKDIRFSYFWIRCCRLLFRNSIQAASNFVYRNHLPPHLGEQILAHMCLRFKTESLNQHQLMDQLPISICKSICHHLFLPTLKEVYLFKGVSKDMLLLLATKMKAEYVPPREDVIMQNDAPVDVYVVVSGKVEIVYCDNEKEEVVGDLSTGDIFGEISALCNRPQSYAFRTKTLSQLLRMKQCTLREVLQTKQEDRMVIVKNFLKHQIEYKDISTENLLEENGECDEANIPCNLLTVIATGSSCLLEELLKAGMDPDIGDSRGRTPLHIAASKGFKDCVLVLLNHACNVNIQDMDGNTPLWIAITAKHHKIFNLLYRCACVSNTNIGGNLLCLAAKRNDLSTVKDLLKHGLNIDSENHEGLTALQVALAENHEEIIRFLVMNGANERKQV</sequence>
<comment type="subunit">
    <text evidence="14">The potassium channel is composed of a homo- or heterotetrameric complex of pore-forming subunits.</text>
</comment>
<dbReference type="InterPro" id="IPR002110">
    <property type="entry name" value="Ankyrin_rpt"/>
</dbReference>
<dbReference type="SUPFAM" id="SSF48403">
    <property type="entry name" value="Ankyrin repeat"/>
    <property type="match status" value="1"/>
</dbReference>
<keyword evidence="10 14" id="KW-0406">Ion transport</keyword>
<evidence type="ECO:0000256" key="4">
    <source>
        <dbReference type="ARBA" id="ARBA00022538"/>
    </source>
</evidence>
<dbReference type="Gene3D" id="1.10.287.70">
    <property type="match status" value="1"/>
</dbReference>
<dbReference type="InterPro" id="IPR036770">
    <property type="entry name" value="Ankyrin_rpt-contain_sf"/>
</dbReference>
<comment type="similarity">
    <text evidence="2 14">Belongs to the potassium channel family. Plant (TC 1.A.1.4) subfamily.</text>
</comment>
<evidence type="ECO:0000313" key="17">
    <source>
        <dbReference type="Proteomes" id="UP000797356"/>
    </source>
</evidence>
<proteinExistence type="inferred from homology"/>
<dbReference type="SMART" id="SM00248">
    <property type="entry name" value="ANK"/>
    <property type="match status" value="4"/>
</dbReference>
<evidence type="ECO:0000256" key="14">
    <source>
        <dbReference type="RuleBase" id="RU369015"/>
    </source>
</evidence>
<evidence type="ECO:0000256" key="12">
    <source>
        <dbReference type="ARBA" id="ARBA00023303"/>
    </source>
</evidence>
<evidence type="ECO:0000256" key="7">
    <source>
        <dbReference type="ARBA" id="ARBA00022882"/>
    </source>
</evidence>
<dbReference type="PRINTS" id="PR01415">
    <property type="entry name" value="ANKYRIN"/>
</dbReference>
<dbReference type="PROSITE" id="PS50088">
    <property type="entry name" value="ANK_REPEAT"/>
    <property type="match status" value="3"/>
</dbReference>
<keyword evidence="11 14" id="KW-0472">Membrane</keyword>
<feature type="repeat" description="ANK" evidence="13">
    <location>
        <begin position="552"/>
        <end position="578"/>
    </location>
</feature>
<dbReference type="GO" id="GO:0005249">
    <property type="term" value="F:voltage-gated potassium channel activity"/>
    <property type="evidence" value="ECO:0007669"/>
    <property type="project" value="UniProtKB-UniRule"/>
</dbReference>
<keyword evidence="12 14" id="KW-0407">Ion channel</keyword>
<organism evidence="16 17">
    <name type="scientific">Cocos nucifera</name>
    <name type="common">Coconut palm</name>
    <dbReference type="NCBI Taxonomy" id="13894"/>
    <lineage>
        <taxon>Eukaryota</taxon>
        <taxon>Viridiplantae</taxon>
        <taxon>Streptophyta</taxon>
        <taxon>Embryophyta</taxon>
        <taxon>Tracheophyta</taxon>
        <taxon>Spermatophyta</taxon>
        <taxon>Magnoliopsida</taxon>
        <taxon>Liliopsida</taxon>
        <taxon>Arecaceae</taxon>
        <taxon>Arecoideae</taxon>
        <taxon>Cocoseae</taxon>
        <taxon>Attaleinae</taxon>
        <taxon>Cocos</taxon>
    </lineage>
</organism>